<dbReference type="InterPro" id="IPR036736">
    <property type="entry name" value="ACP-like_sf"/>
</dbReference>
<dbReference type="SUPFAM" id="SSF47336">
    <property type="entry name" value="ACP-like"/>
    <property type="match status" value="1"/>
</dbReference>
<dbReference type="PANTHER" id="PTHR44845:SF1">
    <property type="entry name" value="L-2-AMINOADIPATE REDUCTASE"/>
    <property type="match status" value="1"/>
</dbReference>
<reference evidence="20 21" key="1">
    <citation type="submission" date="2017-03" db="EMBL/GenBank/DDBJ databases">
        <title>Genomes of endolithic fungi from Antarctica.</title>
        <authorList>
            <person name="Coleine C."/>
            <person name="Masonjones S."/>
            <person name="Stajich J.E."/>
        </authorList>
    </citation>
    <scope>NUCLEOTIDE SEQUENCE [LARGE SCALE GENOMIC DNA]</scope>
    <source>
        <strain evidence="20 21">CCFEE 5187</strain>
    </source>
</reference>
<evidence type="ECO:0000256" key="11">
    <source>
        <dbReference type="ARBA" id="ARBA00023002"/>
    </source>
</evidence>
<feature type="region of interest" description="Disordered" evidence="18">
    <location>
        <begin position="908"/>
        <end position="929"/>
    </location>
</feature>
<evidence type="ECO:0000256" key="15">
    <source>
        <dbReference type="ARBA" id="ARBA00048260"/>
    </source>
</evidence>
<feature type="region of interest" description="Disordered" evidence="18">
    <location>
        <begin position="1153"/>
        <end position="1193"/>
    </location>
</feature>
<evidence type="ECO:0000256" key="8">
    <source>
        <dbReference type="ARBA" id="ARBA00022553"/>
    </source>
</evidence>
<keyword evidence="8" id="KW-0597">Phosphoprotein</keyword>
<dbReference type="PANTHER" id="PTHR44845">
    <property type="entry name" value="CARRIER DOMAIN-CONTAINING PROTEIN"/>
    <property type="match status" value="1"/>
</dbReference>
<dbReference type="CDD" id="cd05235">
    <property type="entry name" value="SDR_e1"/>
    <property type="match status" value="1"/>
</dbReference>
<feature type="compositionally biased region" description="Basic and acidic residues" evidence="18">
    <location>
        <begin position="1164"/>
        <end position="1183"/>
    </location>
</feature>
<comment type="catalytic activity">
    <reaction evidence="16">
        <text>(S)-2-amino-6-oxohexanoate + NAD(+) + H2O = L-2-aminoadipate + NADH + 2 H(+)</text>
        <dbReference type="Rhea" id="RHEA:12308"/>
        <dbReference type="ChEBI" id="CHEBI:15377"/>
        <dbReference type="ChEBI" id="CHEBI:15378"/>
        <dbReference type="ChEBI" id="CHEBI:57540"/>
        <dbReference type="ChEBI" id="CHEBI:57945"/>
        <dbReference type="ChEBI" id="CHEBI:58321"/>
        <dbReference type="ChEBI" id="CHEBI:58672"/>
        <dbReference type="EC" id="1.2.1.31"/>
    </reaction>
</comment>
<sequence>MAADHPQSLPDPTADLHWSDYKGAIHDIFAANAQKHPDRPCVIETSPRRQFTYRQINEASNILAHHLVQHGVQRGEVVMLYSYRNVDLFVAYMGVLKAGGTVSVIDPQYPPARQQIYLEVAQPRALVIIEKASQEAGDISSEVRAYINDNLQLRTEVPALALQDDGTILGGELGEKDCLAEQVALRGKLPGVVVGPDSTPTLSFTSGSEGRPKGVKGRHFSLAYYFDFMSKQFNLTENDRFTMLSGIAHDPIQRDIFTPAYLGATLLVPSREDIQHEKLAEWMGEHSATVTHLTPAMGQILVGGATAQFPSLHHAFFVGDILIKRDCRRLQELAPNCSIVNMYGTTETQRAVSYYEIPSRNQNPTFLDSMGEVIPAGRGMQDVQLLVVDRENRDRICNVGEVGEIYVRAGGLAEGYLGLDDTTKAKFVESWFVDNQRWIDEDKRRVEARGQREPWREFYKGPRDRLYKSGDLGRYTKDINVEVVGRIDDQIKIRGFRIELGEIDTHLSQHPLVRENVTLVRRDKDEEQILVSYIVPEIKRWTQWLKDSGMTEESLNDDSMIGMLKRFRPLRDNAREHLKKKLPAYAVPTIFVPLIRMPLNPNGKIDKPALPFPEPAELRAAAPRRPSHSVNSLSDTEKALRETWASLLKAVDADALGPNDDFFDVGGNSLIAQRLLPAIKSRWQGVSLPFNAIFTHKTLRRYAAQIDRALDPIGLRLDSDYQTNGDDQQDEDYAASATELSRQLPNQIESCKLTPAPTTVFLTGATGFLGAYVLRELLSRQNPPVKVIAHVRASSTDAAMSRLVSTCKAYGIWSSDWTQRLETVTGDLENPQLGLSSAVWDRLAKEVDVVIHNGARVHWVLPYSNLRAANVLSTLAAIALCATGKPKQLAFVSSTSVLDTENYVNLSDAGTPVPESDDLEGSRKGLGTGYGQSKWAAEYLVREAGKRGLRGTIVRPGYVTGESKSGTSNTDDFLVRMLKGCVQLGGRPDISNTVNQVPVDHVASVVVASAFHPPITPLAVAQVTSHPRLTMNEYLGALQLYGYDVPLRPYEQWKEEARKYVEEPSAKGGEEFALLPLYHMITTSLPASTRAPELADSNAAAALRANHASLTSSISASTAVDRSAGAAVTPEIVGVYLAYLVALGLMPAPPQANDVEGADGTGDGGERRTLPKVEIGKEQKEALRSVGGRGGSS</sequence>
<comment type="caution">
    <text evidence="20">The sequence shown here is derived from an EMBL/GenBank/DDBJ whole genome shotgun (WGS) entry which is preliminary data.</text>
</comment>
<dbReference type="UniPathway" id="UPA00033">
    <property type="reaction ID" value="UER00032"/>
</dbReference>
<comment type="pathway">
    <text evidence="3">Amino-acid biosynthesis; L-lysine biosynthesis via AAA pathway; L-lysine from L-alpha-aminoadipate (fungal route): step 1/3.</text>
</comment>
<dbReference type="SUPFAM" id="SSF56801">
    <property type="entry name" value="Acetyl-CoA synthetase-like"/>
    <property type="match status" value="1"/>
</dbReference>
<dbReference type="NCBIfam" id="TIGR01746">
    <property type="entry name" value="Thioester-redct"/>
    <property type="match status" value="1"/>
</dbReference>
<dbReference type="Pfam" id="PF00550">
    <property type="entry name" value="PP-binding"/>
    <property type="match status" value="1"/>
</dbReference>
<keyword evidence="11" id="KW-0560">Oxidoreductase</keyword>
<dbReference type="InterPro" id="IPR013120">
    <property type="entry name" value="FAR_NAD-bd"/>
</dbReference>
<dbReference type="InterPro" id="IPR010080">
    <property type="entry name" value="Thioester_reductase-like_dom"/>
</dbReference>
<dbReference type="FunFam" id="3.40.50.720:FF:000787">
    <property type="entry name" value="L-2-aminoadipate reductase"/>
    <property type="match status" value="1"/>
</dbReference>
<dbReference type="GO" id="GO:0031177">
    <property type="term" value="F:phosphopantetheine binding"/>
    <property type="evidence" value="ECO:0007669"/>
    <property type="project" value="InterPro"/>
</dbReference>
<dbReference type="Gene3D" id="1.10.1200.10">
    <property type="entry name" value="ACP-like"/>
    <property type="match status" value="1"/>
</dbReference>
<evidence type="ECO:0000256" key="17">
    <source>
        <dbReference type="ARBA" id="ARBA00049537"/>
    </source>
</evidence>
<evidence type="ECO:0000256" key="10">
    <source>
        <dbReference type="ARBA" id="ARBA00022857"/>
    </source>
</evidence>
<comment type="catalytic activity">
    <reaction evidence="17">
        <text>(S)-2-amino-6-oxohexanoate + NADP(+) + H2O = L-2-aminoadipate + NADPH + 2 H(+)</text>
        <dbReference type="Rhea" id="RHEA:12304"/>
        <dbReference type="ChEBI" id="CHEBI:15377"/>
        <dbReference type="ChEBI" id="CHEBI:15378"/>
        <dbReference type="ChEBI" id="CHEBI:57783"/>
        <dbReference type="ChEBI" id="CHEBI:58321"/>
        <dbReference type="ChEBI" id="CHEBI:58349"/>
        <dbReference type="ChEBI" id="CHEBI:58672"/>
        <dbReference type="EC" id="1.2.1.31"/>
    </reaction>
</comment>
<name>A0A4U0WF76_9PEZI</name>
<evidence type="ECO:0000256" key="3">
    <source>
        <dbReference type="ARBA" id="ARBA00004827"/>
    </source>
</evidence>
<evidence type="ECO:0000256" key="18">
    <source>
        <dbReference type="SAM" id="MobiDB-lite"/>
    </source>
</evidence>
<dbReference type="NCBIfam" id="TIGR03443">
    <property type="entry name" value="alpha_am_amid"/>
    <property type="match status" value="1"/>
</dbReference>
<keyword evidence="12" id="KW-0457">Lysine biosynthesis</keyword>
<evidence type="ECO:0000256" key="13">
    <source>
        <dbReference type="ARBA" id="ARBA00031335"/>
    </source>
</evidence>
<keyword evidence="10" id="KW-0521">NADP</keyword>
<evidence type="ECO:0000256" key="4">
    <source>
        <dbReference type="ARBA" id="ARBA00006432"/>
    </source>
</evidence>
<dbReference type="SUPFAM" id="SSF51735">
    <property type="entry name" value="NAD(P)-binding Rossmann-fold domains"/>
    <property type="match status" value="1"/>
</dbReference>
<evidence type="ECO:0000256" key="2">
    <source>
        <dbReference type="ARBA" id="ARBA00003499"/>
    </source>
</evidence>
<keyword evidence="9" id="KW-0028">Amino-acid biosynthesis</keyword>
<evidence type="ECO:0000313" key="21">
    <source>
        <dbReference type="Proteomes" id="UP000308768"/>
    </source>
</evidence>
<dbReference type="Pfam" id="PF00501">
    <property type="entry name" value="AMP-binding"/>
    <property type="match status" value="1"/>
</dbReference>
<comment type="cofactor">
    <cofactor evidence="1">
        <name>pantetheine 4'-phosphate</name>
        <dbReference type="ChEBI" id="CHEBI:47942"/>
    </cofactor>
</comment>
<dbReference type="GO" id="GO:0004043">
    <property type="term" value="F:L-aminoadipate-semialdehyde dehydrogenase [NAD(P)+] activity"/>
    <property type="evidence" value="ECO:0007669"/>
    <property type="project" value="UniProtKB-EC"/>
</dbReference>
<dbReference type="AlphaFoldDB" id="A0A4U0WF76"/>
<evidence type="ECO:0000313" key="20">
    <source>
        <dbReference type="EMBL" id="TKA61341.1"/>
    </source>
</evidence>
<dbReference type="InterPro" id="IPR000873">
    <property type="entry name" value="AMP-dep_synth/lig_dom"/>
</dbReference>
<accession>A0A4U0WF76</accession>
<dbReference type="InterPro" id="IPR020845">
    <property type="entry name" value="AMP-binding_CS"/>
</dbReference>
<evidence type="ECO:0000259" key="19">
    <source>
        <dbReference type="PROSITE" id="PS50075"/>
    </source>
</evidence>
<dbReference type="STRING" id="331657.A0A4U0WF76"/>
<evidence type="ECO:0000256" key="7">
    <source>
        <dbReference type="ARBA" id="ARBA00022450"/>
    </source>
</evidence>
<dbReference type="PIRSF" id="PIRSF001617">
    <property type="entry name" value="Alpha-AR"/>
    <property type="match status" value="1"/>
</dbReference>
<dbReference type="EC" id="1.2.1.31" evidence="6"/>
<dbReference type="NCBIfam" id="TIGR01733">
    <property type="entry name" value="AA-adenyl-dom"/>
    <property type="match status" value="1"/>
</dbReference>
<dbReference type="Gene3D" id="3.30.300.30">
    <property type="match status" value="1"/>
</dbReference>
<proteinExistence type="inferred from homology"/>
<organism evidence="20 21">
    <name type="scientific">Cryomyces minteri</name>
    <dbReference type="NCBI Taxonomy" id="331657"/>
    <lineage>
        <taxon>Eukaryota</taxon>
        <taxon>Fungi</taxon>
        <taxon>Dikarya</taxon>
        <taxon>Ascomycota</taxon>
        <taxon>Pezizomycotina</taxon>
        <taxon>Dothideomycetes</taxon>
        <taxon>Dothideomycetes incertae sedis</taxon>
        <taxon>Cryomyces</taxon>
    </lineage>
</organism>
<dbReference type="Proteomes" id="UP000308768">
    <property type="component" value="Unassembled WGS sequence"/>
</dbReference>
<evidence type="ECO:0000256" key="16">
    <source>
        <dbReference type="ARBA" id="ARBA00048414"/>
    </source>
</evidence>
<comment type="similarity">
    <text evidence="4">Belongs to the ATP-dependent AMP-binding enzyme family.</text>
</comment>
<dbReference type="OrthoDB" id="329835at2759"/>
<comment type="function">
    <text evidence="2">Catalyzes the activation of alpha-aminoadipate by ATP-dependent adenylation and the reduction of activated alpha-aminoadipate by NADPH. The activated alpha-aminoadipate is bound to the phosphopantheinyl group of the enzyme itself before it is reduced to (S)-2-amino-6-oxohexanoate.</text>
</comment>
<dbReference type="SMART" id="SM00823">
    <property type="entry name" value="PKS_PP"/>
    <property type="match status" value="1"/>
</dbReference>
<dbReference type="PROSITE" id="PS00455">
    <property type="entry name" value="AMP_BINDING"/>
    <property type="match status" value="1"/>
</dbReference>
<dbReference type="Pfam" id="PF07993">
    <property type="entry name" value="NAD_binding_4"/>
    <property type="match status" value="1"/>
</dbReference>
<dbReference type="Gene3D" id="3.40.50.12780">
    <property type="entry name" value="N-terminal domain of ligase-like"/>
    <property type="match status" value="1"/>
</dbReference>
<dbReference type="InterPro" id="IPR036291">
    <property type="entry name" value="NAD(P)-bd_dom_sf"/>
</dbReference>
<keyword evidence="21" id="KW-1185">Reference proteome</keyword>
<evidence type="ECO:0000256" key="1">
    <source>
        <dbReference type="ARBA" id="ARBA00001957"/>
    </source>
</evidence>
<evidence type="ECO:0000256" key="9">
    <source>
        <dbReference type="ARBA" id="ARBA00022605"/>
    </source>
</evidence>
<evidence type="ECO:0000256" key="12">
    <source>
        <dbReference type="ARBA" id="ARBA00023154"/>
    </source>
</evidence>
<dbReference type="InterPro" id="IPR042099">
    <property type="entry name" value="ANL_N_sf"/>
</dbReference>
<dbReference type="InterPro" id="IPR010071">
    <property type="entry name" value="AA_adenyl_dom"/>
</dbReference>
<feature type="domain" description="Carrier" evidence="19">
    <location>
        <begin position="631"/>
        <end position="710"/>
    </location>
</feature>
<dbReference type="GO" id="GO:0019878">
    <property type="term" value="P:lysine biosynthetic process via aminoadipic acid"/>
    <property type="evidence" value="ECO:0007669"/>
    <property type="project" value="UniProtKB-UniPathway"/>
</dbReference>
<keyword evidence="7" id="KW-0596">Phosphopantetheine</keyword>
<gene>
    <name evidence="20" type="ORF">B0A49_10436</name>
</gene>
<dbReference type="InterPro" id="IPR020806">
    <property type="entry name" value="PKS_PP-bd"/>
</dbReference>
<evidence type="ECO:0000256" key="14">
    <source>
        <dbReference type="ARBA" id="ARBA00032195"/>
    </source>
</evidence>
<dbReference type="Gene3D" id="3.40.50.720">
    <property type="entry name" value="NAD(P)-binding Rossmann-like Domain"/>
    <property type="match status" value="1"/>
</dbReference>
<dbReference type="InterPro" id="IPR045851">
    <property type="entry name" value="AMP-bd_C_sf"/>
</dbReference>
<protein>
    <recommendedName>
        <fullName evidence="14">Alpha-aminoadipate reductase</fullName>
        <ecNumber evidence="6">1.2.1.31</ecNumber>
        <ecNumber evidence="5">1.2.1.95</ecNumber>
    </recommendedName>
    <alternativeName>
        <fullName evidence="13">L-aminoadipate-semialdehyde dehydrogenase</fullName>
    </alternativeName>
</protein>
<evidence type="ECO:0000256" key="6">
    <source>
        <dbReference type="ARBA" id="ARBA00013073"/>
    </source>
</evidence>
<dbReference type="InterPro" id="IPR014397">
    <property type="entry name" value="Lys2"/>
</dbReference>
<comment type="catalytic activity">
    <reaction evidence="15">
        <text>(S)-2-amino-6-oxohexanoate + AMP + diphosphate + NADP(+) = L-2-aminoadipate + ATP + NADPH + H(+)</text>
        <dbReference type="Rhea" id="RHEA:46936"/>
        <dbReference type="ChEBI" id="CHEBI:15378"/>
        <dbReference type="ChEBI" id="CHEBI:30616"/>
        <dbReference type="ChEBI" id="CHEBI:33019"/>
        <dbReference type="ChEBI" id="CHEBI:57783"/>
        <dbReference type="ChEBI" id="CHEBI:58321"/>
        <dbReference type="ChEBI" id="CHEBI:58349"/>
        <dbReference type="ChEBI" id="CHEBI:58672"/>
        <dbReference type="ChEBI" id="CHEBI:456215"/>
        <dbReference type="EC" id="1.2.1.95"/>
    </reaction>
</comment>
<dbReference type="EMBL" id="NAJN01001760">
    <property type="protein sequence ID" value="TKA61341.1"/>
    <property type="molecule type" value="Genomic_DNA"/>
</dbReference>
<dbReference type="PROSITE" id="PS50075">
    <property type="entry name" value="CARRIER"/>
    <property type="match status" value="1"/>
</dbReference>
<dbReference type="InterPro" id="IPR009081">
    <property type="entry name" value="PP-bd_ACP"/>
</dbReference>
<evidence type="ECO:0000256" key="5">
    <source>
        <dbReference type="ARBA" id="ARBA00012913"/>
    </source>
</evidence>
<dbReference type="EC" id="1.2.1.95" evidence="5"/>